<keyword evidence="5" id="KW-0827">Tyrosine biosynthesis</keyword>
<comment type="catalytic activity">
    <reaction evidence="9">
        <text>prephenate + NAD(+) = 3-(4-hydroxyphenyl)pyruvate + CO2 + NADH</text>
        <dbReference type="Rhea" id="RHEA:13869"/>
        <dbReference type="ChEBI" id="CHEBI:16526"/>
        <dbReference type="ChEBI" id="CHEBI:29934"/>
        <dbReference type="ChEBI" id="CHEBI:36242"/>
        <dbReference type="ChEBI" id="CHEBI:57540"/>
        <dbReference type="ChEBI" id="CHEBI:57945"/>
        <dbReference type="EC" id="1.3.1.12"/>
    </reaction>
</comment>
<keyword evidence="8" id="KW-0028">Amino-acid biosynthesis</keyword>
<dbReference type="InterPro" id="IPR002912">
    <property type="entry name" value="ACT_dom"/>
</dbReference>
<dbReference type="SUPFAM" id="SSF48179">
    <property type="entry name" value="6-phosphogluconate dehydrogenase C-terminal domain-like"/>
    <property type="match status" value="1"/>
</dbReference>
<keyword evidence="6 12" id="KW-0560">Oxidoreductase</keyword>
<dbReference type="InterPro" id="IPR036291">
    <property type="entry name" value="NAD(P)-bd_dom_sf"/>
</dbReference>
<dbReference type="RefSeq" id="WP_239529277.1">
    <property type="nucleotide sequence ID" value="NZ_CBCRXA010000002.1"/>
</dbReference>
<dbReference type="Pfam" id="PF20463">
    <property type="entry name" value="PDH_C"/>
    <property type="match status" value="1"/>
</dbReference>
<evidence type="ECO:0000259" key="10">
    <source>
        <dbReference type="PROSITE" id="PS51176"/>
    </source>
</evidence>
<proteinExistence type="inferred from homology"/>
<dbReference type="InterPro" id="IPR050812">
    <property type="entry name" value="Preph/Arog_dehydrog"/>
</dbReference>
<keyword evidence="13" id="KW-1185">Reference proteome</keyword>
<dbReference type="Gene3D" id="3.30.70.260">
    <property type="match status" value="1"/>
</dbReference>
<evidence type="ECO:0000256" key="7">
    <source>
        <dbReference type="ARBA" id="ARBA00023027"/>
    </source>
</evidence>
<dbReference type="Pfam" id="PF02153">
    <property type="entry name" value="PDH_N"/>
    <property type="match status" value="1"/>
</dbReference>
<dbReference type="Gene3D" id="3.40.50.720">
    <property type="entry name" value="NAD(P)-binding Rossmann-like Domain"/>
    <property type="match status" value="1"/>
</dbReference>
<evidence type="ECO:0000256" key="1">
    <source>
        <dbReference type="ARBA" id="ARBA00005067"/>
    </source>
</evidence>
<gene>
    <name evidence="12" type="ORF">JOC27_000277</name>
</gene>
<protein>
    <recommendedName>
        <fullName evidence="4">Prephenate dehydrogenase</fullName>
        <ecNumber evidence="3">1.3.1.12</ecNumber>
    </recommendedName>
</protein>
<dbReference type="CDD" id="cd04909">
    <property type="entry name" value="ACT_PDH-BS"/>
    <property type="match status" value="1"/>
</dbReference>
<evidence type="ECO:0000256" key="2">
    <source>
        <dbReference type="ARBA" id="ARBA00007964"/>
    </source>
</evidence>
<dbReference type="GO" id="GO:0008977">
    <property type="term" value="F:prephenate dehydrogenase (NAD+) activity"/>
    <property type="evidence" value="ECO:0007669"/>
    <property type="project" value="UniProtKB-EC"/>
</dbReference>
<dbReference type="EC" id="1.3.1.12" evidence="3"/>
<comment type="similarity">
    <text evidence="2">Belongs to the prephenate/arogenate dehydrogenase family.</text>
</comment>
<dbReference type="PROSITE" id="PS51176">
    <property type="entry name" value="PDH_ADH"/>
    <property type="match status" value="1"/>
</dbReference>
<evidence type="ECO:0000259" key="11">
    <source>
        <dbReference type="PROSITE" id="PS51671"/>
    </source>
</evidence>
<evidence type="ECO:0000313" key="13">
    <source>
        <dbReference type="Proteomes" id="UP000823201"/>
    </source>
</evidence>
<comment type="caution">
    <text evidence="12">The sequence shown here is derived from an EMBL/GenBank/DDBJ whole genome shotgun (WGS) entry which is preliminary data.</text>
</comment>
<keyword evidence="7" id="KW-0520">NAD</keyword>
<dbReference type="EMBL" id="JAFBEV010000002">
    <property type="protein sequence ID" value="MBM7656840.1"/>
    <property type="molecule type" value="Genomic_DNA"/>
</dbReference>
<organism evidence="12 13">
    <name type="scientific">Sporolactobacillus spathodeae</name>
    <dbReference type="NCBI Taxonomy" id="1465502"/>
    <lineage>
        <taxon>Bacteria</taxon>
        <taxon>Bacillati</taxon>
        <taxon>Bacillota</taxon>
        <taxon>Bacilli</taxon>
        <taxon>Bacillales</taxon>
        <taxon>Sporolactobacillaceae</taxon>
        <taxon>Sporolactobacillus</taxon>
    </lineage>
</organism>
<dbReference type="InterPro" id="IPR046825">
    <property type="entry name" value="PDH_C"/>
</dbReference>
<accession>A0ABS2Q694</accession>
<dbReference type="NCBIfam" id="NF005107">
    <property type="entry name" value="PRK06545.1-5"/>
    <property type="match status" value="1"/>
</dbReference>
<evidence type="ECO:0000256" key="4">
    <source>
        <dbReference type="ARBA" id="ARBA00016891"/>
    </source>
</evidence>
<dbReference type="InterPro" id="IPR003099">
    <property type="entry name" value="Prephen_DH"/>
</dbReference>
<evidence type="ECO:0000256" key="6">
    <source>
        <dbReference type="ARBA" id="ARBA00023002"/>
    </source>
</evidence>
<dbReference type="InterPro" id="IPR046826">
    <property type="entry name" value="PDH_N"/>
</dbReference>
<sequence>MMKTIVIDGLGLIGGSIALAIREQWPNYRIIGVDIDERSLRYAKEKGIIDDGCAQLPDIASAADIILLAAPVAVILAHMDQLANIQLKPGVIITDVGSTKKQIMDKAESFNHRGICFIGGHPMAGSHKSTVTAARANLFQSAYYFLIPGIAGHTQHQQAIETLQALLAGLHVKWLILSATDHDQITAQISHLPHILAAGLVNMSQDTFSQSPLSLKLAAGGFKSITRIASSDPEMWTDILLSNRELLIDRIDRFTERLLQIKEALRVHDQDSIRRYFHHAKITRDHIQALPNDPAANFFDLFVNIPDQIGAVALVTRILQEAEINLVNIHILEIREEIDGILQLSFANQRDLSQAKKELQRRGLSVVRGD</sequence>
<evidence type="ECO:0000256" key="3">
    <source>
        <dbReference type="ARBA" id="ARBA00012068"/>
    </source>
</evidence>
<dbReference type="InterPro" id="IPR008927">
    <property type="entry name" value="6-PGluconate_DH-like_C_sf"/>
</dbReference>
<dbReference type="PROSITE" id="PS51671">
    <property type="entry name" value="ACT"/>
    <property type="match status" value="1"/>
</dbReference>
<dbReference type="SUPFAM" id="SSF51735">
    <property type="entry name" value="NAD(P)-binding Rossmann-fold domains"/>
    <property type="match status" value="1"/>
</dbReference>
<keyword evidence="8" id="KW-0057">Aromatic amino acid biosynthesis</keyword>
<dbReference type="PANTHER" id="PTHR21363:SF0">
    <property type="entry name" value="PREPHENATE DEHYDROGENASE [NADP(+)]"/>
    <property type="match status" value="1"/>
</dbReference>
<dbReference type="Proteomes" id="UP000823201">
    <property type="component" value="Unassembled WGS sequence"/>
</dbReference>
<evidence type="ECO:0000256" key="9">
    <source>
        <dbReference type="ARBA" id="ARBA00049260"/>
    </source>
</evidence>
<evidence type="ECO:0000256" key="5">
    <source>
        <dbReference type="ARBA" id="ARBA00022498"/>
    </source>
</evidence>
<reference evidence="12 13" key="1">
    <citation type="submission" date="2021-01" db="EMBL/GenBank/DDBJ databases">
        <title>Genomic Encyclopedia of Type Strains, Phase IV (KMG-IV): sequencing the most valuable type-strain genomes for metagenomic binning, comparative biology and taxonomic classification.</title>
        <authorList>
            <person name="Goeker M."/>
        </authorList>
    </citation>
    <scope>NUCLEOTIDE SEQUENCE [LARGE SCALE GENOMIC DNA]</scope>
    <source>
        <strain evidence="12 13">DSM 100968</strain>
    </source>
</reference>
<dbReference type="SUPFAM" id="SSF55021">
    <property type="entry name" value="ACT-like"/>
    <property type="match status" value="1"/>
</dbReference>
<feature type="domain" description="Prephenate/arogenate dehydrogenase" evidence="10">
    <location>
        <begin position="2"/>
        <end position="295"/>
    </location>
</feature>
<evidence type="ECO:0000256" key="8">
    <source>
        <dbReference type="ARBA" id="ARBA00023141"/>
    </source>
</evidence>
<feature type="domain" description="ACT" evidence="11">
    <location>
        <begin position="300"/>
        <end position="370"/>
    </location>
</feature>
<comment type="pathway">
    <text evidence="1">Amino-acid biosynthesis; L-tyrosine biosynthesis; (4-hydroxyphenyl)pyruvate from prephenate (NAD(+) route): step 1/1.</text>
</comment>
<name>A0ABS2Q694_9BACL</name>
<dbReference type="Gene3D" id="1.10.3660.10">
    <property type="entry name" value="6-phosphogluconate dehydrogenase C-terminal like domain"/>
    <property type="match status" value="1"/>
</dbReference>
<evidence type="ECO:0000313" key="12">
    <source>
        <dbReference type="EMBL" id="MBM7656840.1"/>
    </source>
</evidence>
<dbReference type="InterPro" id="IPR045865">
    <property type="entry name" value="ACT-like_dom_sf"/>
</dbReference>
<dbReference type="PANTHER" id="PTHR21363">
    <property type="entry name" value="PREPHENATE DEHYDROGENASE"/>
    <property type="match status" value="1"/>
</dbReference>